<dbReference type="RefSeq" id="WP_348787559.1">
    <property type="nucleotide sequence ID" value="NZ_CP157390.1"/>
</dbReference>
<organism evidence="2">
    <name type="scientific">Leifsonia sp. NPDC080035</name>
    <dbReference type="NCBI Taxonomy" id="3143936"/>
    <lineage>
        <taxon>Bacteria</taxon>
        <taxon>Bacillati</taxon>
        <taxon>Actinomycetota</taxon>
        <taxon>Actinomycetes</taxon>
        <taxon>Micrococcales</taxon>
        <taxon>Microbacteriaceae</taxon>
        <taxon>Leifsonia</taxon>
    </lineage>
</organism>
<dbReference type="Pfam" id="PF13160">
    <property type="entry name" value="DUF3995"/>
    <property type="match status" value="1"/>
</dbReference>
<accession>A0AAU7GCD4</accession>
<dbReference type="InterPro" id="IPR025058">
    <property type="entry name" value="DUF3995"/>
</dbReference>
<sequence>MKSPSSPRLLRSARIVAGAGIGAVGLLHLVWATGSSWPSRDADALAEAVLGGSAVRMPASACVVVGAPALVAAAATAGAGGERGLARLTRYAAAGALLGRAAAGGVVAARMLGLGNPGTRFQRLDAIVYRPLCLLLGVAALVSARGADRA</sequence>
<keyword evidence="1" id="KW-0812">Transmembrane</keyword>
<name>A0AAU7GCD4_9MICO</name>
<feature type="transmembrane region" description="Helical" evidence="1">
    <location>
        <begin position="56"/>
        <end position="79"/>
    </location>
</feature>
<keyword evidence="1" id="KW-1133">Transmembrane helix</keyword>
<reference evidence="2" key="1">
    <citation type="submission" date="2024-05" db="EMBL/GenBank/DDBJ databases">
        <title>The Natural Products Discovery Center: Release of the First 8490 Sequenced Strains for Exploring Actinobacteria Biosynthetic Diversity.</title>
        <authorList>
            <person name="Kalkreuter E."/>
            <person name="Kautsar S.A."/>
            <person name="Yang D."/>
            <person name="Bader C.D."/>
            <person name="Teijaro C.N."/>
            <person name="Fluegel L."/>
            <person name="Davis C.M."/>
            <person name="Simpson J.R."/>
            <person name="Lauterbach L."/>
            <person name="Steele A.D."/>
            <person name="Gui C."/>
            <person name="Meng S."/>
            <person name="Li G."/>
            <person name="Viehrig K."/>
            <person name="Ye F."/>
            <person name="Su P."/>
            <person name="Kiefer A.F."/>
            <person name="Nichols A."/>
            <person name="Cepeda A.J."/>
            <person name="Yan W."/>
            <person name="Fan B."/>
            <person name="Jiang Y."/>
            <person name="Adhikari A."/>
            <person name="Zheng C.-J."/>
            <person name="Schuster L."/>
            <person name="Cowan T.M."/>
            <person name="Smanski M.J."/>
            <person name="Chevrette M.G."/>
            <person name="de Carvalho L.P.S."/>
            <person name="Shen B."/>
        </authorList>
    </citation>
    <scope>NUCLEOTIDE SEQUENCE</scope>
    <source>
        <strain evidence="2">NPDC080035</strain>
    </source>
</reference>
<proteinExistence type="predicted"/>
<protein>
    <submittedName>
        <fullName evidence="2">DUF3995 domain-containing protein</fullName>
    </submittedName>
</protein>
<feature type="transmembrane region" description="Helical" evidence="1">
    <location>
        <begin position="126"/>
        <end position="144"/>
    </location>
</feature>
<keyword evidence="1" id="KW-0472">Membrane</keyword>
<evidence type="ECO:0000256" key="1">
    <source>
        <dbReference type="SAM" id="Phobius"/>
    </source>
</evidence>
<dbReference type="AlphaFoldDB" id="A0AAU7GCD4"/>
<feature type="transmembrane region" description="Helical" evidence="1">
    <location>
        <begin position="91"/>
        <end position="114"/>
    </location>
</feature>
<gene>
    <name evidence="2" type="ORF">AAME72_16145</name>
</gene>
<evidence type="ECO:0000313" key="2">
    <source>
        <dbReference type="EMBL" id="XBM47588.1"/>
    </source>
</evidence>
<dbReference type="EMBL" id="CP157390">
    <property type="protein sequence ID" value="XBM47588.1"/>
    <property type="molecule type" value="Genomic_DNA"/>
</dbReference>